<evidence type="ECO:0000256" key="2">
    <source>
        <dbReference type="ARBA" id="ARBA00022670"/>
    </source>
</evidence>
<accession>A0A5E6MCV2</accession>
<comment type="similarity">
    <text evidence="1">Belongs to the peptidase S49 family.</text>
</comment>
<dbReference type="CDD" id="cd07023">
    <property type="entry name" value="S49_Sppa_N_C"/>
    <property type="match status" value="1"/>
</dbReference>
<dbReference type="InterPro" id="IPR002142">
    <property type="entry name" value="Peptidase_S49"/>
</dbReference>
<evidence type="ECO:0000256" key="5">
    <source>
        <dbReference type="SAM" id="Phobius"/>
    </source>
</evidence>
<dbReference type="Gene3D" id="3.90.226.10">
    <property type="entry name" value="2-enoyl-CoA Hydratase, Chain A, domain 1"/>
    <property type="match status" value="1"/>
</dbReference>
<dbReference type="InterPro" id="IPR004635">
    <property type="entry name" value="Pept_S49_SppA"/>
</dbReference>
<keyword evidence="5" id="KW-1133">Transmembrane helix</keyword>
<dbReference type="PANTHER" id="PTHR42987:SF4">
    <property type="entry name" value="PROTEASE SOHB-RELATED"/>
    <property type="match status" value="1"/>
</dbReference>
<evidence type="ECO:0000259" key="6">
    <source>
        <dbReference type="Pfam" id="PF01343"/>
    </source>
</evidence>
<gene>
    <name evidence="7" type="primary">sppA</name>
    <name evidence="7" type="ORF">MAMT_01553</name>
</gene>
<dbReference type="RefSeq" id="WP_142660384.1">
    <property type="nucleotide sequence ID" value="NZ_CABFVA020000080.1"/>
</dbReference>
<dbReference type="SUPFAM" id="SSF52096">
    <property type="entry name" value="ClpP/crotonase"/>
    <property type="match status" value="1"/>
</dbReference>
<evidence type="ECO:0000313" key="7">
    <source>
        <dbReference type="EMBL" id="VVM07080.1"/>
    </source>
</evidence>
<dbReference type="PANTHER" id="PTHR42987">
    <property type="entry name" value="PEPTIDASE S49"/>
    <property type="match status" value="1"/>
</dbReference>
<dbReference type="AlphaFoldDB" id="A0A5E6MCV2"/>
<dbReference type="OrthoDB" id="9764363at2"/>
<name>A0A5E6MCV2_9BACT</name>
<dbReference type="InterPro" id="IPR047272">
    <property type="entry name" value="S49_SppA_C"/>
</dbReference>
<proteinExistence type="inferred from homology"/>
<dbReference type="InterPro" id="IPR029045">
    <property type="entry name" value="ClpP/crotonase-like_dom_sf"/>
</dbReference>
<feature type="transmembrane region" description="Helical" evidence="5">
    <location>
        <begin position="12"/>
        <end position="32"/>
    </location>
</feature>
<keyword evidence="8" id="KW-1185">Reference proteome</keyword>
<dbReference type="GO" id="GO:0008236">
    <property type="term" value="F:serine-type peptidase activity"/>
    <property type="evidence" value="ECO:0007669"/>
    <property type="project" value="UniProtKB-KW"/>
</dbReference>
<feature type="domain" description="Peptidase S49" evidence="6">
    <location>
        <begin position="127"/>
        <end position="278"/>
    </location>
</feature>
<sequence length="338" mass="37350">MSAEKRIGCGSVFLFVLLAVSLLLNFVFWNGLQIRKGTGPELKPPEFPEEFVAGDPDREQKIVLIRLQGMIAREEPGQFSDSMVEDIALQLRQAREDRRVKSILLAINSPGGEVDASDVLYHEIERTRRVKPVVVYMESVAASGGYYAAMGASYLMANDLSLTGSIGVILQSFTVKDLLDKIGVKALTLKSGKMKDLLNPTREMTPEEQAYVQGLINESYDRFVGIVSRERHLDLNQLKTHWADGRILSGSMALQAKLIDQVGYFEDAVDKCKDLGKVKTARVVRYTPPFRFSALIRGLFGAEARTKSAVLAANKLPLISGRLYYLAPTVFGSGGFLP</sequence>
<dbReference type="NCBIfam" id="TIGR00706">
    <property type="entry name" value="SppA_dom"/>
    <property type="match status" value="1"/>
</dbReference>
<reference evidence="7 8" key="1">
    <citation type="submission" date="2019-09" db="EMBL/GenBank/DDBJ databases">
        <authorList>
            <person name="Cremers G."/>
        </authorList>
    </citation>
    <scope>NUCLEOTIDE SEQUENCE [LARGE SCALE GENOMIC DNA]</scope>
    <source>
        <strain evidence="7">4A</strain>
    </source>
</reference>
<evidence type="ECO:0000313" key="8">
    <source>
        <dbReference type="Proteomes" id="UP000334923"/>
    </source>
</evidence>
<keyword evidence="2 7" id="KW-0645">Protease</keyword>
<evidence type="ECO:0000256" key="3">
    <source>
        <dbReference type="ARBA" id="ARBA00022801"/>
    </source>
</evidence>
<keyword evidence="4" id="KW-0720">Serine protease</keyword>
<dbReference type="GO" id="GO:0006508">
    <property type="term" value="P:proteolysis"/>
    <property type="evidence" value="ECO:0007669"/>
    <property type="project" value="UniProtKB-KW"/>
</dbReference>
<dbReference type="Pfam" id="PF01343">
    <property type="entry name" value="Peptidase_S49"/>
    <property type="match status" value="1"/>
</dbReference>
<evidence type="ECO:0000256" key="4">
    <source>
        <dbReference type="ARBA" id="ARBA00022825"/>
    </source>
</evidence>
<evidence type="ECO:0000256" key="1">
    <source>
        <dbReference type="ARBA" id="ARBA00008683"/>
    </source>
</evidence>
<keyword evidence="5" id="KW-0472">Membrane</keyword>
<dbReference type="EMBL" id="CABFVA020000080">
    <property type="protein sequence ID" value="VVM07080.1"/>
    <property type="molecule type" value="Genomic_DNA"/>
</dbReference>
<keyword evidence="3" id="KW-0378">Hydrolase</keyword>
<protein>
    <submittedName>
        <fullName evidence="7">Protease IV</fullName>
    </submittedName>
</protein>
<dbReference type="Proteomes" id="UP000334923">
    <property type="component" value="Unassembled WGS sequence"/>
</dbReference>
<keyword evidence="5" id="KW-0812">Transmembrane</keyword>
<organism evidence="7 8">
    <name type="scientific">Methylacidimicrobium tartarophylax</name>
    <dbReference type="NCBI Taxonomy" id="1041768"/>
    <lineage>
        <taxon>Bacteria</taxon>
        <taxon>Pseudomonadati</taxon>
        <taxon>Verrucomicrobiota</taxon>
        <taxon>Methylacidimicrobium</taxon>
    </lineage>
</organism>